<name>A0A0D3K7P8_EMIH1</name>
<dbReference type="KEGG" id="ehx:EMIHUDRAFT_314301"/>
<protein>
    <submittedName>
        <fullName evidence="1">Uncharacterized protein</fullName>
    </submittedName>
</protein>
<dbReference type="AlphaFoldDB" id="A0A0D3K7P8"/>
<dbReference type="HOGENOM" id="CLU_161008_0_0_1"/>
<proteinExistence type="predicted"/>
<dbReference type="RefSeq" id="XP_005784212.1">
    <property type="nucleotide sequence ID" value="XM_005784155.1"/>
</dbReference>
<organism evidence="1 2">
    <name type="scientific">Emiliania huxleyi (strain CCMP1516)</name>
    <dbReference type="NCBI Taxonomy" id="280463"/>
    <lineage>
        <taxon>Eukaryota</taxon>
        <taxon>Haptista</taxon>
        <taxon>Haptophyta</taxon>
        <taxon>Prymnesiophyceae</taxon>
        <taxon>Isochrysidales</taxon>
        <taxon>Noelaerhabdaceae</taxon>
        <taxon>Emiliania</taxon>
    </lineage>
</organism>
<reference evidence="2" key="1">
    <citation type="journal article" date="2013" name="Nature">
        <title>Pan genome of the phytoplankton Emiliania underpins its global distribution.</title>
        <authorList>
            <person name="Read B.A."/>
            <person name="Kegel J."/>
            <person name="Klute M.J."/>
            <person name="Kuo A."/>
            <person name="Lefebvre S.C."/>
            <person name="Maumus F."/>
            <person name="Mayer C."/>
            <person name="Miller J."/>
            <person name="Monier A."/>
            <person name="Salamov A."/>
            <person name="Young J."/>
            <person name="Aguilar M."/>
            <person name="Claverie J.M."/>
            <person name="Frickenhaus S."/>
            <person name="Gonzalez K."/>
            <person name="Herman E.K."/>
            <person name="Lin Y.C."/>
            <person name="Napier J."/>
            <person name="Ogata H."/>
            <person name="Sarno A.F."/>
            <person name="Shmutz J."/>
            <person name="Schroeder D."/>
            <person name="de Vargas C."/>
            <person name="Verret F."/>
            <person name="von Dassow P."/>
            <person name="Valentin K."/>
            <person name="Van de Peer Y."/>
            <person name="Wheeler G."/>
            <person name="Dacks J.B."/>
            <person name="Delwiche C.F."/>
            <person name="Dyhrman S.T."/>
            <person name="Glockner G."/>
            <person name="John U."/>
            <person name="Richards T."/>
            <person name="Worden A.Z."/>
            <person name="Zhang X."/>
            <person name="Grigoriev I.V."/>
            <person name="Allen A.E."/>
            <person name="Bidle K."/>
            <person name="Borodovsky M."/>
            <person name="Bowler C."/>
            <person name="Brownlee C."/>
            <person name="Cock J.M."/>
            <person name="Elias M."/>
            <person name="Gladyshev V.N."/>
            <person name="Groth M."/>
            <person name="Guda C."/>
            <person name="Hadaegh A."/>
            <person name="Iglesias-Rodriguez M.D."/>
            <person name="Jenkins J."/>
            <person name="Jones B.M."/>
            <person name="Lawson T."/>
            <person name="Leese F."/>
            <person name="Lindquist E."/>
            <person name="Lobanov A."/>
            <person name="Lomsadze A."/>
            <person name="Malik S.B."/>
            <person name="Marsh M.E."/>
            <person name="Mackinder L."/>
            <person name="Mock T."/>
            <person name="Mueller-Roeber B."/>
            <person name="Pagarete A."/>
            <person name="Parker M."/>
            <person name="Probert I."/>
            <person name="Quesneville H."/>
            <person name="Raines C."/>
            <person name="Rensing S.A."/>
            <person name="Riano-Pachon D.M."/>
            <person name="Richier S."/>
            <person name="Rokitta S."/>
            <person name="Shiraiwa Y."/>
            <person name="Soanes D.M."/>
            <person name="van der Giezen M."/>
            <person name="Wahlund T.M."/>
            <person name="Williams B."/>
            <person name="Wilson W."/>
            <person name="Wolfe G."/>
            <person name="Wurch L.L."/>
        </authorList>
    </citation>
    <scope>NUCLEOTIDE SEQUENCE</scope>
</reference>
<reference evidence="1" key="2">
    <citation type="submission" date="2024-10" db="UniProtKB">
        <authorList>
            <consortium name="EnsemblProtists"/>
        </authorList>
    </citation>
    <scope>IDENTIFICATION</scope>
</reference>
<dbReference type="Proteomes" id="UP000013827">
    <property type="component" value="Unassembled WGS sequence"/>
</dbReference>
<evidence type="ECO:0000313" key="2">
    <source>
        <dbReference type="Proteomes" id="UP000013827"/>
    </source>
</evidence>
<sequence>MVLGHVDCASEGGAGALWVVRWEGSEELFRVARRHLCRLHHDTSIAPRAVPEWRQMPPPPEERAFTWGAPPGKLEGVPASQVLFGQYANELQRSNPIW</sequence>
<keyword evidence="2" id="KW-1185">Reference proteome</keyword>
<accession>A0A0D3K7P8</accession>
<dbReference type="EnsemblProtists" id="EOD31783">
    <property type="protein sequence ID" value="EOD31783"/>
    <property type="gene ID" value="EMIHUDRAFT_314301"/>
</dbReference>
<dbReference type="GeneID" id="17277057"/>
<evidence type="ECO:0000313" key="1">
    <source>
        <dbReference type="EnsemblProtists" id="EOD31783"/>
    </source>
</evidence>